<dbReference type="Proteomes" id="UP000659654">
    <property type="component" value="Unassembled WGS sequence"/>
</dbReference>
<comment type="similarity">
    <text evidence="1">Belongs to the nematode receptor-like protein sre family.</text>
</comment>
<feature type="transmembrane region" description="Helical" evidence="2">
    <location>
        <begin position="172"/>
        <end position="190"/>
    </location>
</feature>
<dbReference type="EMBL" id="CAJFCV020000005">
    <property type="protein sequence ID" value="CAG9126647.1"/>
    <property type="molecule type" value="Genomic_DNA"/>
</dbReference>
<keyword evidence="2" id="KW-0472">Membrane</keyword>
<feature type="transmembrane region" description="Helical" evidence="2">
    <location>
        <begin position="221"/>
        <end position="244"/>
    </location>
</feature>
<keyword evidence="2" id="KW-1133">Transmembrane helix</keyword>
<proteinExistence type="inferred from homology"/>
<dbReference type="SMR" id="A0A7I8X723"/>
<feature type="transmembrane region" description="Helical" evidence="2">
    <location>
        <begin position="593"/>
        <end position="614"/>
    </location>
</feature>
<dbReference type="AlphaFoldDB" id="A0A7I8X723"/>
<dbReference type="Proteomes" id="UP000582659">
    <property type="component" value="Unassembled WGS sequence"/>
</dbReference>
<evidence type="ECO:0000313" key="4">
    <source>
        <dbReference type="Proteomes" id="UP000659654"/>
    </source>
</evidence>
<feature type="transmembrane region" description="Helical" evidence="2">
    <location>
        <begin position="41"/>
        <end position="59"/>
    </location>
</feature>
<reference evidence="3" key="1">
    <citation type="submission" date="2020-09" db="EMBL/GenBank/DDBJ databases">
        <authorList>
            <person name="Kikuchi T."/>
        </authorList>
    </citation>
    <scope>NUCLEOTIDE SEQUENCE</scope>
    <source>
        <strain evidence="3">Ka4C1</strain>
    </source>
</reference>
<keyword evidence="4" id="KW-1185">Reference proteome</keyword>
<name>A0A7I8X723_BURXY</name>
<keyword evidence="2" id="KW-0812">Transmembrane</keyword>
<evidence type="ECO:0000313" key="3">
    <source>
        <dbReference type="EMBL" id="CAD5233115.1"/>
    </source>
</evidence>
<dbReference type="InterPro" id="IPR052854">
    <property type="entry name" value="Serpentine_rcpt_epsilon"/>
</dbReference>
<dbReference type="PANTHER" id="PTHR47518:SF9">
    <property type="entry name" value="SERPENTINE RECEPTOR, CLASS T"/>
    <property type="match status" value="1"/>
</dbReference>
<protein>
    <submittedName>
        <fullName evidence="3">(pine wood nematode) hypothetical protein</fullName>
    </submittedName>
</protein>
<sequence length="706" mass="82465">MRLPDFIESEERRNRTFYLRQWLSEPDDDPGFRIALYSTELLFEFASVPIGLVIAICIYRTQTFHPNIRLIMLNDIFSGVVEMICRFAVVANFLSKSTLLSVATIDTIQYYRPLFIYQVQFSFLNLLWERMLAVRFPERYEKAPISIGICILIVWWIFIAFLIYVVSPVISGALGFIVHICALGLTRHWIKMQRAYPKSTANLSTRYQISENIKTLLMFRYWVYFYVAMSVIEKIFLLSAYICFLKTQKGIWHVFCNLYDLSHAFYVFAFPAFLLYGSSSLRRHLANLCGRRSRMIRASEKQVRIENSRLVNKASLLNLALIGFADVRPMPLPEFFLTEERRNHTYYFRQWLSEPDDDPGFRIALYSTELLLEFASVPISLIIAICIYRTQTFHPNIRLIMLNDIFSGVVEMICRFVVVTNVLSKSTLLSVATIDTIQFYRPLFIIQVQLSFLNLLWERMLAVRFPERYEKAPISIGISILVVWWIFIAFLLYVVSPVVSSIAGFIIHLCALGLTRHWIKMQKAYPTSTANLSTRYQISENIKTLFMFRYWVYFYVAMSVVEKTFLVFAYISFKKTQKSSWRAFCNMYDLSHAFYVFAFPAFLLYGSPSLRRHLANLCRRRSRMIRASEHQVRIENSRVVNKKDRRKWFLWSSCIRGGNRAGPGRFLRPGPWAEVTRPAQGFFKFAQARPGPVKAQAGPARPCLAR</sequence>
<feature type="transmembrane region" description="Helical" evidence="2">
    <location>
        <begin position="502"/>
        <end position="519"/>
    </location>
</feature>
<feature type="transmembrane region" description="Helical" evidence="2">
    <location>
        <begin position="550"/>
        <end position="573"/>
    </location>
</feature>
<evidence type="ECO:0000256" key="2">
    <source>
        <dbReference type="SAM" id="Phobius"/>
    </source>
</evidence>
<dbReference type="EMBL" id="CAJFDI010000005">
    <property type="protein sequence ID" value="CAD5233115.1"/>
    <property type="molecule type" value="Genomic_DNA"/>
</dbReference>
<dbReference type="OrthoDB" id="5834256at2759"/>
<comment type="caution">
    <text evidence="3">The sequence shown here is derived from an EMBL/GenBank/DDBJ whole genome shotgun (WGS) entry which is preliminary data.</text>
</comment>
<dbReference type="Pfam" id="PF03125">
    <property type="entry name" value="Sre"/>
    <property type="match status" value="2"/>
</dbReference>
<feature type="transmembrane region" description="Helical" evidence="2">
    <location>
        <begin position="363"/>
        <end position="388"/>
    </location>
</feature>
<dbReference type="GO" id="GO:0007606">
    <property type="term" value="P:sensory perception of chemical stimulus"/>
    <property type="evidence" value="ECO:0007669"/>
    <property type="project" value="InterPro"/>
</dbReference>
<feature type="transmembrane region" description="Helical" evidence="2">
    <location>
        <begin position="264"/>
        <end position="285"/>
    </location>
</feature>
<dbReference type="PANTHER" id="PTHR47518">
    <property type="entry name" value="SERPENTINE RECEPTOR CLASS EPSILON-13-RELATED"/>
    <property type="match status" value="1"/>
</dbReference>
<feature type="transmembrane region" description="Helical" evidence="2">
    <location>
        <begin position="478"/>
        <end position="496"/>
    </location>
</feature>
<evidence type="ECO:0000256" key="1">
    <source>
        <dbReference type="ARBA" id="ARBA00006803"/>
    </source>
</evidence>
<feature type="transmembrane region" description="Helical" evidence="2">
    <location>
        <begin position="145"/>
        <end position="166"/>
    </location>
</feature>
<dbReference type="GO" id="GO:0016020">
    <property type="term" value="C:membrane"/>
    <property type="evidence" value="ECO:0007669"/>
    <property type="project" value="InterPro"/>
</dbReference>
<feature type="transmembrane region" description="Helical" evidence="2">
    <location>
        <begin position="400"/>
        <end position="419"/>
    </location>
</feature>
<accession>A0A7I8X723</accession>
<dbReference type="InterPro" id="IPR004151">
    <property type="entry name" value="7TM_GPCR_serpentine_rcpt_Sre"/>
</dbReference>
<organism evidence="3 4">
    <name type="scientific">Bursaphelenchus xylophilus</name>
    <name type="common">Pinewood nematode worm</name>
    <name type="synonym">Aphelenchoides xylophilus</name>
    <dbReference type="NCBI Taxonomy" id="6326"/>
    <lineage>
        <taxon>Eukaryota</taxon>
        <taxon>Metazoa</taxon>
        <taxon>Ecdysozoa</taxon>
        <taxon>Nematoda</taxon>
        <taxon>Chromadorea</taxon>
        <taxon>Rhabditida</taxon>
        <taxon>Tylenchina</taxon>
        <taxon>Tylenchomorpha</taxon>
        <taxon>Aphelenchoidea</taxon>
        <taxon>Aphelenchoididae</taxon>
        <taxon>Bursaphelenchus</taxon>
    </lineage>
</organism>
<gene>
    <name evidence="3" type="ORF">BXYJ_LOCUS13206</name>
</gene>